<evidence type="ECO:0000256" key="3">
    <source>
        <dbReference type="ARBA" id="ARBA00023163"/>
    </source>
</evidence>
<evidence type="ECO:0000256" key="1">
    <source>
        <dbReference type="ARBA" id="ARBA00023015"/>
    </source>
</evidence>
<keyword evidence="10" id="KW-1185">Reference proteome</keyword>
<evidence type="ECO:0000256" key="5">
    <source>
        <dbReference type="PROSITE-ProRule" id="PRU00285"/>
    </source>
</evidence>
<keyword evidence="4" id="KW-0539">Nucleus</keyword>
<dbReference type="SMART" id="SM00501">
    <property type="entry name" value="BRIGHT"/>
    <property type="match status" value="1"/>
</dbReference>
<evidence type="ECO:0000259" key="7">
    <source>
        <dbReference type="PROSITE" id="PS01031"/>
    </source>
</evidence>
<dbReference type="Pfam" id="PF01388">
    <property type="entry name" value="ARID"/>
    <property type="match status" value="1"/>
</dbReference>
<dbReference type="GO" id="GO:0005634">
    <property type="term" value="C:nucleus"/>
    <property type="evidence" value="ECO:0007669"/>
    <property type="project" value="TreeGrafter"/>
</dbReference>
<evidence type="ECO:0000313" key="9">
    <source>
        <dbReference type="EMBL" id="KZV20681.1"/>
    </source>
</evidence>
<dbReference type="PANTHER" id="PTHR15348:SF17">
    <property type="entry name" value="AT-RICH INTERACTIVE DOMAIN-CONTAINING PROTEIN 5"/>
    <property type="match status" value="1"/>
</dbReference>
<dbReference type="OrthoDB" id="338531at2759"/>
<dbReference type="InterPro" id="IPR008978">
    <property type="entry name" value="HSP20-like_chaperone"/>
</dbReference>
<dbReference type="SUPFAM" id="SSF46774">
    <property type="entry name" value="ARID-like"/>
    <property type="match status" value="1"/>
</dbReference>
<dbReference type="PROSITE" id="PS01031">
    <property type="entry name" value="SHSP"/>
    <property type="match status" value="1"/>
</dbReference>
<dbReference type="Gene3D" id="1.10.150.60">
    <property type="entry name" value="ARID DNA-binding domain"/>
    <property type="match status" value="1"/>
</dbReference>
<evidence type="ECO:0000313" key="10">
    <source>
        <dbReference type="Proteomes" id="UP000250235"/>
    </source>
</evidence>
<dbReference type="PANTHER" id="PTHR15348">
    <property type="entry name" value="AT-RICH INTERACTIVE DOMAIN-CONTAINING PROTEIN ARID DOMAIN- CONTAINING PROTEIN DEAD RINGER PROTEIN B-CELL REGULATOR OF IGH TRANSCRIPTION BRIGHT"/>
    <property type="match status" value="1"/>
</dbReference>
<gene>
    <name evidence="9" type="ORF">F511_30030</name>
</gene>
<dbReference type="SUPFAM" id="SSF49764">
    <property type="entry name" value="HSP20-like chaperones"/>
    <property type="match status" value="1"/>
</dbReference>
<evidence type="ECO:0000259" key="8">
    <source>
        <dbReference type="PROSITE" id="PS51011"/>
    </source>
</evidence>
<evidence type="ECO:0000256" key="6">
    <source>
        <dbReference type="SAM" id="MobiDB-lite"/>
    </source>
</evidence>
<sequence length="367" mass="41673">MYKSAVEMEDTENHPYVSRSYVKESRDNCKEEKSPPAISVEEDTKERENGEQDPDEPGNESLAIAVEQKAIETVAEINFCENKQLPKSSSDEDSLSQKCNMDEEMDQTVDDDDGTPEEQVTFMKELETFHRERAMEFKPLKFCGEPLNFLKLWRVVMRLGGYGRGTVTEGVAKATVLVLLAFHGTCTTIYWTFRVYYEKHVLEYERHKTQSSGLQVPGVMSPESEASGVDSKRRRGSDSIEQKIPNAAGHSIKTARTERSKQLRLLTGVVDVGLSADWVKINVRKSRNCFKVYGLIPGLLCNEVRVQSDPAGRVIIMGQPQKIDHLWGITPFQKIIRLPARIDPRRTSAFMNQYGRLYVIVPFEQPS</sequence>
<dbReference type="GO" id="GO:0003677">
    <property type="term" value="F:DNA binding"/>
    <property type="evidence" value="ECO:0007669"/>
    <property type="project" value="UniProtKB-KW"/>
</dbReference>
<keyword evidence="1" id="KW-0805">Transcription regulation</keyword>
<comment type="similarity">
    <text evidence="5">Belongs to the small heat shock protein (HSP20) family.</text>
</comment>
<name>A0A2Z7ANA0_9LAMI</name>
<feature type="region of interest" description="Disordered" evidence="6">
    <location>
        <begin position="213"/>
        <end position="252"/>
    </location>
</feature>
<proteinExistence type="inferred from homology"/>
<dbReference type="EMBL" id="KV015579">
    <property type="protein sequence ID" value="KZV20681.1"/>
    <property type="molecule type" value="Genomic_DNA"/>
</dbReference>
<reference evidence="9 10" key="1">
    <citation type="journal article" date="2015" name="Proc. Natl. Acad. Sci. U.S.A.">
        <title>The resurrection genome of Boea hygrometrica: A blueprint for survival of dehydration.</title>
        <authorList>
            <person name="Xiao L."/>
            <person name="Yang G."/>
            <person name="Zhang L."/>
            <person name="Yang X."/>
            <person name="Zhao S."/>
            <person name="Ji Z."/>
            <person name="Zhou Q."/>
            <person name="Hu M."/>
            <person name="Wang Y."/>
            <person name="Chen M."/>
            <person name="Xu Y."/>
            <person name="Jin H."/>
            <person name="Xiao X."/>
            <person name="Hu G."/>
            <person name="Bao F."/>
            <person name="Hu Y."/>
            <person name="Wan P."/>
            <person name="Li L."/>
            <person name="Deng X."/>
            <person name="Kuang T."/>
            <person name="Xiang C."/>
            <person name="Zhu J.K."/>
            <person name="Oliver M.J."/>
            <person name="He Y."/>
        </authorList>
    </citation>
    <scope>NUCLEOTIDE SEQUENCE [LARGE SCALE GENOMIC DNA]</scope>
    <source>
        <strain evidence="10">cv. XS01</strain>
    </source>
</reference>
<dbReference type="GO" id="GO:0006357">
    <property type="term" value="P:regulation of transcription by RNA polymerase II"/>
    <property type="evidence" value="ECO:0007669"/>
    <property type="project" value="InterPro"/>
</dbReference>
<dbReference type="CDD" id="cd16100">
    <property type="entry name" value="ARID"/>
    <property type="match status" value="1"/>
</dbReference>
<dbReference type="PROSITE" id="PS51011">
    <property type="entry name" value="ARID"/>
    <property type="match status" value="1"/>
</dbReference>
<dbReference type="InterPro" id="IPR002068">
    <property type="entry name" value="A-crystallin/Hsp20_dom"/>
</dbReference>
<keyword evidence="3" id="KW-0804">Transcription</keyword>
<organism evidence="9 10">
    <name type="scientific">Dorcoceras hygrometricum</name>
    <dbReference type="NCBI Taxonomy" id="472368"/>
    <lineage>
        <taxon>Eukaryota</taxon>
        <taxon>Viridiplantae</taxon>
        <taxon>Streptophyta</taxon>
        <taxon>Embryophyta</taxon>
        <taxon>Tracheophyta</taxon>
        <taxon>Spermatophyta</taxon>
        <taxon>Magnoliopsida</taxon>
        <taxon>eudicotyledons</taxon>
        <taxon>Gunneridae</taxon>
        <taxon>Pentapetalae</taxon>
        <taxon>asterids</taxon>
        <taxon>lamiids</taxon>
        <taxon>Lamiales</taxon>
        <taxon>Gesneriaceae</taxon>
        <taxon>Didymocarpoideae</taxon>
        <taxon>Trichosporeae</taxon>
        <taxon>Loxocarpinae</taxon>
        <taxon>Dorcoceras</taxon>
    </lineage>
</organism>
<evidence type="ECO:0000256" key="4">
    <source>
        <dbReference type="ARBA" id="ARBA00023242"/>
    </source>
</evidence>
<accession>A0A2Z7ANA0</accession>
<feature type="domain" description="SHSP" evidence="7">
    <location>
        <begin position="272"/>
        <end position="367"/>
    </location>
</feature>
<feature type="compositionally biased region" description="Basic and acidic residues" evidence="6">
    <location>
        <begin position="21"/>
        <end position="34"/>
    </location>
</feature>
<keyword evidence="2" id="KW-0238">DNA-binding</keyword>
<dbReference type="InterPro" id="IPR045147">
    <property type="entry name" value="ARI3A/B/C"/>
</dbReference>
<dbReference type="AlphaFoldDB" id="A0A2Z7ANA0"/>
<dbReference type="InterPro" id="IPR036431">
    <property type="entry name" value="ARID_dom_sf"/>
</dbReference>
<feature type="domain" description="ARID" evidence="8">
    <location>
        <begin position="116"/>
        <end position="209"/>
    </location>
</feature>
<dbReference type="Proteomes" id="UP000250235">
    <property type="component" value="Unassembled WGS sequence"/>
</dbReference>
<feature type="region of interest" description="Disordered" evidence="6">
    <location>
        <begin position="1"/>
        <end position="62"/>
    </location>
</feature>
<protein>
    <submittedName>
        <fullName evidence="9">AT-rich interactive domain-containing protein 5-like</fullName>
    </submittedName>
</protein>
<dbReference type="SMART" id="SM01014">
    <property type="entry name" value="ARID"/>
    <property type="match status" value="1"/>
</dbReference>
<evidence type="ECO:0000256" key="2">
    <source>
        <dbReference type="ARBA" id="ARBA00023125"/>
    </source>
</evidence>
<dbReference type="InterPro" id="IPR001606">
    <property type="entry name" value="ARID_dom"/>
</dbReference>